<reference evidence="2 5" key="2">
    <citation type="submission" date="2020-10" db="EMBL/GenBank/DDBJ databases">
        <title>Genome sequences of Pseudomonas isolates.</title>
        <authorList>
            <person name="Wessels L."/>
            <person name="Reich F."/>
            <person name="Hammerl J."/>
        </authorList>
    </citation>
    <scope>NUCLEOTIDE SEQUENCE [LARGE SCALE GENOMIC DNA]</scope>
    <source>
        <strain evidence="2 5">20-MO00624-0</strain>
    </source>
</reference>
<dbReference type="InterPro" id="IPR000182">
    <property type="entry name" value="GNAT_dom"/>
</dbReference>
<accession>A0A2X2CXL0</accession>
<dbReference type="PROSITE" id="PS51186">
    <property type="entry name" value="GNAT"/>
    <property type="match status" value="1"/>
</dbReference>
<gene>
    <name evidence="3" type="primary">ywnH_2</name>
    <name evidence="2" type="ORF">IRZ65_17560</name>
    <name evidence="3" type="ORF">NCTC11842_04019</name>
</gene>
<dbReference type="RefSeq" id="WP_010795772.1">
    <property type="nucleotide sequence ID" value="NZ_CP044086.1"/>
</dbReference>
<reference evidence="3 4" key="1">
    <citation type="submission" date="2018-06" db="EMBL/GenBank/DDBJ databases">
        <authorList>
            <consortium name="Pathogen Informatics"/>
            <person name="Doyle S."/>
        </authorList>
    </citation>
    <scope>NUCLEOTIDE SEQUENCE [LARGE SCALE GENOMIC DNA]</scope>
    <source>
        <strain evidence="3 4">NCTC11842</strain>
    </source>
</reference>
<dbReference type="PANTHER" id="PTHR43415:SF5">
    <property type="entry name" value="ACETYLTRANSFERASE"/>
    <property type="match status" value="1"/>
</dbReference>
<dbReference type="PANTHER" id="PTHR43415">
    <property type="entry name" value="SPERMIDINE N(1)-ACETYLTRANSFERASE"/>
    <property type="match status" value="1"/>
</dbReference>
<evidence type="ECO:0000313" key="3">
    <source>
        <dbReference type="EMBL" id="SPZ11764.1"/>
    </source>
</evidence>
<dbReference type="CDD" id="cd04301">
    <property type="entry name" value="NAT_SF"/>
    <property type="match status" value="1"/>
</dbReference>
<dbReference type="GO" id="GO:0102971">
    <property type="term" value="F:phosphinothricin N-acetyltransferase activity"/>
    <property type="evidence" value="ECO:0007669"/>
    <property type="project" value="UniProtKB-EC"/>
</dbReference>
<organism evidence="3 4">
    <name type="scientific">Pseudomonas luteola</name>
    <dbReference type="NCBI Taxonomy" id="47886"/>
    <lineage>
        <taxon>Bacteria</taxon>
        <taxon>Pseudomonadati</taxon>
        <taxon>Pseudomonadota</taxon>
        <taxon>Gammaproteobacteria</taxon>
        <taxon>Pseudomonadales</taxon>
        <taxon>Pseudomonadaceae</taxon>
        <taxon>Pseudomonas</taxon>
    </lineage>
</organism>
<proteinExistence type="predicted"/>
<dbReference type="EMBL" id="JADMCD010000010">
    <property type="protein sequence ID" value="MBF8642486.1"/>
    <property type="molecule type" value="Genomic_DNA"/>
</dbReference>
<evidence type="ECO:0000259" key="1">
    <source>
        <dbReference type="PROSITE" id="PS51186"/>
    </source>
</evidence>
<evidence type="ECO:0000313" key="2">
    <source>
        <dbReference type="EMBL" id="MBF8642486.1"/>
    </source>
</evidence>
<dbReference type="Proteomes" id="UP000626180">
    <property type="component" value="Unassembled WGS sequence"/>
</dbReference>
<dbReference type="EC" id="2.3.1.183" evidence="3"/>
<keyword evidence="3" id="KW-0808">Transferase</keyword>
<sequence>MTITLRAIRESDAEALASILNQPGTRRGTLRLPYRPTQSMSDWIKQYPAEDVRVLAEQQGNVLGFATLNRMKGRRIHVAELVIAVGDDHTGKGVGTQLMAALIDAADNWMNLKRVELTVYTDNAPAIALYEKFGFVHEGTQIAYAYRDGAYVDVYCMARVRA</sequence>
<dbReference type="Proteomes" id="UP000250443">
    <property type="component" value="Unassembled WGS sequence"/>
</dbReference>
<dbReference type="InterPro" id="IPR016181">
    <property type="entry name" value="Acyl_CoA_acyltransferase"/>
</dbReference>
<dbReference type="AlphaFoldDB" id="A0A2X2CXL0"/>
<protein>
    <submittedName>
        <fullName evidence="2">GNAT family N-acetyltransferase</fullName>
    </submittedName>
    <submittedName>
        <fullName evidence="3">N-acetyltransferase GCN5</fullName>
        <ecNumber evidence="3">2.3.1.183</ecNumber>
    </submittedName>
</protein>
<evidence type="ECO:0000313" key="5">
    <source>
        <dbReference type="Proteomes" id="UP000626180"/>
    </source>
</evidence>
<dbReference type="Pfam" id="PF00583">
    <property type="entry name" value="Acetyltransf_1"/>
    <property type="match status" value="1"/>
</dbReference>
<dbReference type="SUPFAM" id="SSF55729">
    <property type="entry name" value="Acyl-CoA N-acyltransferases (Nat)"/>
    <property type="match status" value="1"/>
</dbReference>
<evidence type="ECO:0000313" key="4">
    <source>
        <dbReference type="Proteomes" id="UP000250443"/>
    </source>
</evidence>
<feature type="domain" description="N-acetyltransferase" evidence="1">
    <location>
        <begin position="3"/>
        <end position="162"/>
    </location>
</feature>
<dbReference type="EMBL" id="UAUF01000014">
    <property type="protein sequence ID" value="SPZ11764.1"/>
    <property type="molecule type" value="Genomic_DNA"/>
</dbReference>
<dbReference type="Gene3D" id="3.40.630.30">
    <property type="match status" value="1"/>
</dbReference>
<name>A0A2X2CXL0_PSELU</name>
<keyword evidence="5" id="KW-1185">Reference proteome</keyword>
<keyword evidence="3" id="KW-0012">Acyltransferase</keyword>